<organism evidence="2 3">
    <name type="scientific">Meridianimarinicoccus aquatilis</name>
    <dbReference type="NCBI Taxonomy" id="2552766"/>
    <lineage>
        <taxon>Bacteria</taxon>
        <taxon>Pseudomonadati</taxon>
        <taxon>Pseudomonadota</taxon>
        <taxon>Alphaproteobacteria</taxon>
        <taxon>Rhodobacterales</taxon>
        <taxon>Paracoccaceae</taxon>
        <taxon>Meridianimarinicoccus</taxon>
    </lineage>
</organism>
<reference evidence="2 3" key="1">
    <citation type="submission" date="2019-03" db="EMBL/GenBank/DDBJ databases">
        <title>Rhodobacteraceae bacterium SM1902, a new member of the family Rhodobacteraceae isolated from Yantai.</title>
        <authorList>
            <person name="Sun Y."/>
        </authorList>
    </citation>
    <scope>NUCLEOTIDE SEQUENCE [LARGE SCALE GENOMIC DNA]</scope>
    <source>
        <strain evidence="2 3">SM1902</strain>
    </source>
</reference>
<feature type="domain" description="DUF374" evidence="1">
    <location>
        <begin position="79"/>
        <end position="144"/>
    </location>
</feature>
<proteinExistence type="predicted"/>
<keyword evidence="3" id="KW-1185">Reference proteome</keyword>
<dbReference type="AlphaFoldDB" id="A0A4R6AM94"/>
<dbReference type="CDD" id="cd07983">
    <property type="entry name" value="LPLAT_DUF374-like"/>
    <property type="match status" value="1"/>
</dbReference>
<protein>
    <submittedName>
        <fullName evidence="2">DUF374 domain-containing protein</fullName>
    </submittedName>
</protein>
<gene>
    <name evidence="2" type="ORF">E2L05_18000</name>
</gene>
<evidence type="ECO:0000313" key="3">
    <source>
        <dbReference type="Proteomes" id="UP000294562"/>
    </source>
</evidence>
<evidence type="ECO:0000313" key="2">
    <source>
        <dbReference type="EMBL" id="TDL84492.1"/>
    </source>
</evidence>
<dbReference type="EMBL" id="SMZO01000066">
    <property type="protein sequence ID" value="TDL84492.1"/>
    <property type="molecule type" value="Genomic_DNA"/>
</dbReference>
<name>A0A4R6AM94_9RHOB</name>
<sequence>MNRLKRRWRDLEIKIQKSARFQGGLRKLFSAYVNFVYRTTRWDYIGFESYEADIARGVPRVLCCWHERLIFTPYLRDWSDHKLTVMASQHADARIASANLLERGIGLIELATSGDNSTALRDAIKVLKAGGSLGITVDGPFGPARQAKPGALVIAGLAGVQAAPCSFAIKRSIRLKTWDRFVVPLPWSRGVLAVGDGFTPPRRMDEDQTKDACAQLTALIDDLTEDCEARLRTR</sequence>
<accession>A0A4R6AM94</accession>
<comment type="caution">
    <text evidence="2">The sequence shown here is derived from an EMBL/GenBank/DDBJ whole genome shotgun (WGS) entry which is preliminary data.</text>
</comment>
<dbReference type="InterPro" id="IPR007172">
    <property type="entry name" value="DUF374"/>
</dbReference>
<dbReference type="Proteomes" id="UP000294562">
    <property type="component" value="Unassembled WGS sequence"/>
</dbReference>
<dbReference type="OrthoDB" id="9810508at2"/>
<dbReference type="RefSeq" id="WP_133344186.1">
    <property type="nucleotide sequence ID" value="NZ_SMZO01000066.1"/>
</dbReference>
<dbReference type="Pfam" id="PF04028">
    <property type="entry name" value="DUF374"/>
    <property type="match status" value="1"/>
</dbReference>
<evidence type="ECO:0000259" key="1">
    <source>
        <dbReference type="Pfam" id="PF04028"/>
    </source>
</evidence>